<name>A0A6J4K8F6_9CHLR</name>
<accession>A0A6J4K8F6</accession>
<dbReference type="SUPFAM" id="SSF52540">
    <property type="entry name" value="P-loop containing nucleoside triphosphate hydrolases"/>
    <property type="match status" value="1"/>
</dbReference>
<dbReference type="PROSITE" id="PS50929">
    <property type="entry name" value="ABC_TM1F"/>
    <property type="match status" value="1"/>
</dbReference>
<evidence type="ECO:0000259" key="8">
    <source>
        <dbReference type="PROSITE" id="PS50893"/>
    </source>
</evidence>
<gene>
    <name evidence="10" type="ORF">AVDCRST_MAG77-5422</name>
</gene>
<dbReference type="InterPro" id="IPR039421">
    <property type="entry name" value="Type_1_exporter"/>
</dbReference>
<keyword evidence="4 10" id="KW-0067">ATP-binding</keyword>
<dbReference type="Pfam" id="PF00664">
    <property type="entry name" value="ABC_membrane"/>
    <property type="match status" value="1"/>
</dbReference>
<sequence>MTAGATDLRGVQPPALSTLGSLGRILGNRPGLYGQNLLTWGVMHTAPLLDGLIMRAFFDAITGEAPAAVDPPTLIALLVVVAMVRASDFFYGNWVWATLYFISGGLLRRNLLDWTVRGAGHRALIDSAGEAITRFRDDVDEVVKYVEEVVDGGGVVLYLVISLVVMFAVSPAMTAVALGPMVGIVVLGQVMGGRIRRYRRATREATGAVTGLLGELFNAVLAVKVGRAEQRAVQRFEALNDRRRRAALKDTLFTELLRSINWNIANIGTGIVLLVANRAIRDGSFSIGDLALFIAYLPRATRFSLWMGEIVAQHRRAGLSLGRMRAMLSGAPPDQLVRSAPLYEHGELPPVPQPPRLPEDRLERLSVRGLTYRYPGQEGGRRGIEEIDFELERGTFTVVTGRVGAGKTTLLRVMLGLLPHDTGHVSWNGKPVDQLDQVMAPPRCAYTPQSPRLFSETLRDNVLMGVDAGSPAPLPTNRTRQIDRTDRLESAVHMAVFERDVAQLDAGYETLVGPRGVRLSGGQIQRASAARMFVREPELLIFDDLSSALDVETERTLWERLFAGEGRTAIAVSHRRVALQRADQVVVLKDGRVDARGTLTELLETSDEMRRLWHGEAAEETPDVPTGANA</sequence>
<dbReference type="AlphaFoldDB" id="A0A6J4K8F6"/>
<keyword evidence="6 7" id="KW-0472">Membrane</keyword>
<organism evidence="10">
    <name type="scientific">uncultured Chloroflexota bacterium</name>
    <dbReference type="NCBI Taxonomy" id="166587"/>
    <lineage>
        <taxon>Bacteria</taxon>
        <taxon>Bacillati</taxon>
        <taxon>Chloroflexota</taxon>
        <taxon>environmental samples</taxon>
    </lineage>
</organism>
<dbReference type="PROSITE" id="PS50893">
    <property type="entry name" value="ABC_TRANSPORTER_2"/>
    <property type="match status" value="1"/>
</dbReference>
<protein>
    <submittedName>
        <fullName evidence="10">Heterodimeric efflux ABC transporter, permease/ATP-binding subunit 2</fullName>
    </submittedName>
</protein>
<evidence type="ECO:0000256" key="7">
    <source>
        <dbReference type="SAM" id="Phobius"/>
    </source>
</evidence>
<dbReference type="InterPro" id="IPR003593">
    <property type="entry name" value="AAA+_ATPase"/>
</dbReference>
<keyword evidence="3" id="KW-0547">Nucleotide-binding</keyword>
<dbReference type="InterPro" id="IPR003439">
    <property type="entry name" value="ABC_transporter-like_ATP-bd"/>
</dbReference>
<dbReference type="GO" id="GO:0016887">
    <property type="term" value="F:ATP hydrolysis activity"/>
    <property type="evidence" value="ECO:0007669"/>
    <property type="project" value="InterPro"/>
</dbReference>
<evidence type="ECO:0000313" key="10">
    <source>
        <dbReference type="EMBL" id="CAA9298677.1"/>
    </source>
</evidence>
<reference evidence="10" key="1">
    <citation type="submission" date="2020-02" db="EMBL/GenBank/DDBJ databases">
        <authorList>
            <person name="Meier V. D."/>
        </authorList>
    </citation>
    <scope>NUCLEOTIDE SEQUENCE</scope>
    <source>
        <strain evidence="10">AVDCRST_MAG77</strain>
    </source>
</reference>
<evidence type="ECO:0000256" key="3">
    <source>
        <dbReference type="ARBA" id="ARBA00022741"/>
    </source>
</evidence>
<dbReference type="GO" id="GO:0005524">
    <property type="term" value="F:ATP binding"/>
    <property type="evidence" value="ECO:0007669"/>
    <property type="project" value="UniProtKB-KW"/>
</dbReference>
<evidence type="ECO:0000259" key="9">
    <source>
        <dbReference type="PROSITE" id="PS50929"/>
    </source>
</evidence>
<dbReference type="Pfam" id="PF00005">
    <property type="entry name" value="ABC_tran"/>
    <property type="match status" value="1"/>
</dbReference>
<dbReference type="PANTHER" id="PTHR24221">
    <property type="entry name" value="ATP-BINDING CASSETTE SUB-FAMILY B"/>
    <property type="match status" value="1"/>
</dbReference>
<keyword evidence="2 7" id="KW-0812">Transmembrane</keyword>
<dbReference type="Gene3D" id="3.40.50.300">
    <property type="entry name" value="P-loop containing nucleotide triphosphate hydrolases"/>
    <property type="match status" value="1"/>
</dbReference>
<dbReference type="Gene3D" id="1.20.1560.10">
    <property type="entry name" value="ABC transporter type 1, transmembrane domain"/>
    <property type="match status" value="1"/>
</dbReference>
<evidence type="ECO:0000256" key="5">
    <source>
        <dbReference type="ARBA" id="ARBA00022989"/>
    </source>
</evidence>
<dbReference type="InterPro" id="IPR027417">
    <property type="entry name" value="P-loop_NTPase"/>
</dbReference>
<feature type="domain" description="ABC transmembrane type-1" evidence="9">
    <location>
        <begin position="127"/>
        <end position="316"/>
    </location>
</feature>
<evidence type="ECO:0000256" key="6">
    <source>
        <dbReference type="ARBA" id="ARBA00023136"/>
    </source>
</evidence>
<comment type="subcellular location">
    <subcellularLocation>
        <location evidence="1">Cell membrane</location>
        <topology evidence="1">Multi-pass membrane protein</topology>
    </subcellularLocation>
</comment>
<dbReference type="InterPro" id="IPR036640">
    <property type="entry name" value="ABC1_TM_sf"/>
</dbReference>
<proteinExistence type="predicted"/>
<feature type="domain" description="ABC transporter" evidence="8">
    <location>
        <begin position="365"/>
        <end position="615"/>
    </location>
</feature>
<evidence type="ECO:0000256" key="2">
    <source>
        <dbReference type="ARBA" id="ARBA00022692"/>
    </source>
</evidence>
<evidence type="ECO:0000256" key="1">
    <source>
        <dbReference type="ARBA" id="ARBA00004651"/>
    </source>
</evidence>
<dbReference type="SUPFAM" id="SSF90123">
    <property type="entry name" value="ABC transporter transmembrane region"/>
    <property type="match status" value="1"/>
</dbReference>
<keyword evidence="5 7" id="KW-1133">Transmembrane helix</keyword>
<dbReference type="SMART" id="SM00382">
    <property type="entry name" value="AAA"/>
    <property type="match status" value="1"/>
</dbReference>
<dbReference type="EMBL" id="CADCTC010000283">
    <property type="protein sequence ID" value="CAA9298677.1"/>
    <property type="molecule type" value="Genomic_DNA"/>
</dbReference>
<dbReference type="InterPro" id="IPR011527">
    <property type="entry name" value="ABC1_TM_dom"/>
</dbReference>
<dbReference type="GO" id="GO:0005886">
    <property type="term" value="C:plasma membrane"/>
    <property type="evidence" value="ECO:0007669"/>
    <property type="project" value="UniProtKB-SubCell"/>
</dbReference>
<evidence type="ECO:0000256" key="4">
    <source>
        <dbReference type="ARBA" id="ARBA00022840"/>
    </source>
</evidence>
<dbReference type="PANTHER" id="PTHR24221:SF423">
    <property type="entry name" value="ABC TRANSPORTER"/>
    <property type="match status" value="1"/>
</dbReference>
<dbReference type="GO" id="GO:0140359">
    <property type="term" value="F:ABC-type transporter activity"/>
    <property type="evidence" value="ECO:0007669"/>
    <property type="project" value="InterPro"/>
</dbReference>
<feature type="transmembrane region" description="Helical" evidence="7">
    <location>
        <begin position="149"/>
        <end position="169"/>
    </location>
</feature>